<feature type="transmembrane region" description="Helical" evidence="1">
    <location>
        <begin position="48"/>
        <end position="66"/>
    </location>
</feature>
<keyword evidence="1" id="KW-0812">Transmembrane</keyword>
<accession>A0A9X2FCJ0</accession>
<feature type="transmembrane region" description="Helical" evidence="1">
    <location>
        <begin position="21"/>
        <end position="42"/>
    </location>
</feature>
<gene>
    <name evidence="2" type="ORF">NG895_21385</name>
</gene>
<organism evidence="2 3">
    <name type="scientific">Aeoliella straminimaris</name>
    <dbReference type="NCBI Taxonomy" id="2954799"/>
    <lineage>
        <taxon>Bacteria</taxon>
        <taxon>Pseudomonadati</taxon>
        <taxon>Planctomycetota</taxon>
        <taxon>Planctomycetia</taxon>
        <taxon>Pirellulales</taxon>
        <taxon>Lacipirellulaceae</taxon>
        <taxon>Aeoliella</taxon>
    </lineage>
</organism>
<comment type="caution">
    <text evidence="2">The sequence shown here is derived from an EMBL/GenBank/DDBJ whole genome shotgun (WGS) entry which is preliminary data.</text>
</comment>
<protein>
    <submittedName>
        <fullName evidence="2">Uncharacterized protein</fullName>
    </submittedName>
</protein>
<evidence type="ECO:0000256" key="1">
    <source>
        <dbReference type="SAM" id="Phobius"/>
    </source>
</evidence>
<dbReference type="AlphaFoldDB" id="A0A9X2FCJ0"/>
<evidence type="ECO:0000313" key="3">
    <source>
        <dbReference type="Proteomes" id="UP001155241"/>
    </source>
</evidence>
<keyword evidence="1" id="KW-0472">Membrane</keyword>
<dbReference type="Proteomes" id="UP001155241">
    <property type="component" value="Unassembled WGS sequence"/>
</dbReference>
<reference evidence="2" key="1">
    <citation type="submission" date="2022-06" db="EMBL/GenBank/DDBJ databases">
        <title>Aeoliella straminimaris, a novel planctomycete from sediments.</title>
        <authorList>
            <person name="Vitorino I.R."/>
            <person name="Lage O.M."/>
        </authorList>
    </citation>
    <scope>NUCLEOTIDE SEQUENCE</scope>
    <source>
        <strain evidence="2">ICT_H6.2</strain>
    </source>
</reference>
<evidence type="ECO:0000313" key="2">
    <source>
        <dbReference type="EMBL" id="MCO6046460.1"/>
    </source>
</evidence>
<keyword evidence="3" id="KW-1185">Reference proteome</keyword>
<sequence>MAETAKKRRAERSSMHGGLEGKLDIAAWGLLVLGSAAGFVVLQDRERGFVNTVSIVIEAIIAWLLFRSLAEIIRLLKHQARLPYGGKVSGVTETVAWECSACGATLYDPGICDRCGCEIVGTEESA</sequence>
<keyword evidence="1" id="KW-1133">Transmembrane helix</keyword>
<dbReference type="RefSeq" id="WP_252854574.1">
    <property type="nucleotide sequence ID" value="NZ_JAMXLR010000073.1"/>
</dbReference>
<dbReference type="EMBL" id="JAMXLR010000073">
    <property type="protein sequence ID" value="MCO6046460.1"/>
    <property type="molecule type" value="Genomic_DNA"/>
</dbReference>
<proteinExistence type="predicted"/>
<name>A0A9X2FCJ0_9BACT</name>